<proteinExistence type="predicted"/>
<reference evidence="1" key="1">
    <citation type="journal article" date="2013" name="Genetics">
        <title>The draft genome and transcriptome of Panagrellus redivivus are shaped by the harsh demands of a free-living lifestyle.</title>
        <authorList>
            <person name="Srinivasan J."/>
            <person name="Dillman A.R."/>
            <person name="Macchietto M.G."/>
            <person name="Heikkinen L."/>
            <person name="Lakso M."/>
            <person name="Fracchia K.M."/>
            <person name="Antoshechkin I."/>
            <person name="Mortazavi A."/>
            <person name="Wong G."/>
            <person name="Sternberg P.W."/>
        </authorList>
    </citation>
    <scope>NUCLEOTIDE SEQUENCE [LARGE SCALE GENOMIC DNA]</scope>
    <source>
        <strain evidence="1">MT8872</strain>
    </source>
</reference>
<organism evidence="1 2">
    <name type="scientific">Panagrellus redivivus</name>
    <name type="common">Microworm</name>
    <dbReference type="NCBI Taxonomy" id="6233"/>
    <lineage>
        <taxon>Eukaryota</taxon>
        <taxon>Metazoa</taxon>
        <taxon>Ecdysozoa</taxon>
        <taxon>Nematoda</taxon>
        <taxon>Chromadorea</taxon>
        <taxon>Rhabditida</taxon>
        <taxon>Tylenchina</taxon>
        <taxon>Panagrolaimomorpha</taxon>
        <taxon>Panagrolaimoidea</taxon>
        <taxon>Panagrolaimidae</taxon>
        <taxon>Panagrellus</taxon>
    </lineage>
</organism>
<accession>A0A7E4VS61</accession>
<reference evidence="2" key="2">
    <citation type="submission" date="2020-10" db="UniProtKB">
        <authorList>
            <consortium name="WormBaseParasite"/>
        </authorList>
    </citation>
    <scope>IDENTIFICATION</scope>
</reference>
<sequence>MSTTLPPESGSNSWWWMGRRRCQLKRERGLSGLLLSSTSSPSVLYAAKRASVRCGPHSGLSPTLLSAR</sequence>
<dbReference type="AlphaFoldDB" id="A0A7E4VS61"/>
<evidence type="ECO:0000313" key="2">
    <source>
        <dbReference type="WBParaSite" id="Pan_g23956.t1"/>
    </source>
</evidence>
<name>A0A7E4VS61_PANRE</name>
<dbReference type="WBParaSite" id="Pan_g23956.t1">
    <property type="protein sequence ID" value="Pan_g23956.t1"/>
    <property type="gene ID" value="Pan_g23956"/>
</dbReference>
<evidence type="ECO:0000313" key="1">
    <source>
        <dbReference type="Proteomes" id="UP000492821"/>
    </source>
</evidence>
<keyword evidence="1" id="KW-1185">Reference proteome</keyword>
<dbReference type="Proteomes" id="UP000492821">
    <property type="component" value="Unassembled WGS sequence"/>
</dbReference>
<protein>
    <submittedName>
        <fullName evidence="2">Uncharacterized protein</fullName>
    </submittedName>
</protein>